<dbReference type="AlphaFoldDB" id="A0A6N9YGN1"/>
<comment type="subcellular location">
    <subcellularLocation>
        <location evidence="4">Cytoplasm</location>
    </subcellularLocation>
</comment>
<dbReference type="SUPFAM" id="SSF52402">
    <property type="entry name" value="Adenine nucleotide alpha hydrolases-like"/>
    <property type="match status" value="1"/>
</dbReference>
<reference evidence="6 7" key="1">
    <citation type="submission" date="2020-02" db="EMBL/GenBank/DDBJ databases">
        <authorList>
            <person name="Li X.-J."/>
            <person name="Feng X.-M."/>
        </authorList>
    </citation>
    <scope>NUCLEOTIDE SEQUENCE [LARGE SCALE GENOMIC DNA]</scope>
    <source>
        <strain evidence="6 7">CGMCC 4.7225</strain>
    </source>
</reference>
<dbReference type="GO" id="GO:0005737">
    <property type="term" value="C:cytoplasm"/>
    <property type="evidence" value="ECO:0007669"/>
    <property type="project" value="UniProtKB-SubCell"/>
</dbReference>
<comment type="catalytic activity">
    <reaction evidence="4">
        <text>[thioredoxin]-disulfide + sulfite + AMP + 2 H(+) = adenosine 5'-phosphosulfate + [thioredoxin]-dithiol</text>
        <dbReference type="Rhea" id="RHEA:21976"/>
        <dbReference type="Rhea" id="RHEA-COMP:10698"/>
        <dbReference type="Rhea" id="RHEA-COMP:10700"/>
        <dbReference type="ChEBI" id="CHEBI:15378"/>
        <dbReference type="ChEBI" id="CHEBI:17359"/>
        <dbReference type="ChEBI" id="CHEBI:29950"/>
        <dbReference type="ChEBI" id="CHEBI:50058"/>
        <dbReference type="ChEBI" id="CHEBI:58243"/>
        <dbReference type="ChEBI" id="CHEBI:456215"/>
        <dbReference type="EC" id="1.8.4.10"/>
    </reaction>
</comment>
<proteinExistence type="inferred from homology"/>
<feature type="active site" description="Nucleophile; cysteine thiosulfonate intermediate" evidence="4">
    <location>
        <position position="224"/>
    </location>
</feature>
<dbReference type="GO" id="GO:0043866">
    <property type="term" value="F:adenylyl-sulfate reductase (thioredoxin) activity"/>
    <property type="evidence" value="ECO:0007669"/>
    <property type="project" value="UniProtKB-EC"/>
</dbReference>
<dbReference type="Pfam" id="PF01507">
    <property type="entry name" value="PAPS_reduct"/>
    <property type="match status" value="1"/>
</dbReference>
<dbReference type="CDD" id="cd23945">
    <property type="entry name" value="PAPS_reductase"/>
    <property type="match status" value="1"/>
</dbReference>
<dbReference type="EMBL" id="JAAGOB010000001">
    <property type="protein sequence ID" value="NED94090.1"/>
    <property type="molecule type" value="Genomic_DNA"/>
</dbReference>
<comment type="cofactor">
    <cofactor evidence="4">
        <name>[4Fe-4S] cluster</name>
        <dbReference type="ChEBI" id="CHEBI:49883"/>
    </cofactor>
    <text evidence="4">Binds 1 [4Fe-4S] cluster per subunit.</text>
</comment>
<evidence type="ECO:0000256" key="4">
    <source>
        <dbReference type="HAMAP-Rule" id="MF_00063"/>
    </source>
</evidence>
<comment type="similarity">
    <text evidence="1 4">Belongs to the PAPS reductase family. CysH subfamily.</text>
</comment>
<keyword evidence="4" id="KW-0963">Cytoplasm</keyword>
<feature type="binding site" evidence="4">
    <location>
        <position position="201"/>
    </location>
    <ligand>
        <name>[4Fe-4S] cluster</name>
        <dbReference type="ChEBI" id="CHEBI:49883"/>
    </ligand>
</feature>
<keyword evidence="7" id="KW-1185">Reference proteome</keyword>
<feature type="binding site" evidence="4">
    <location>
        <position position="115"/>
    </location>
    <ligand>
        <name>[4Fe-4S] cluster</name>
        <dbReference type="ChEBI" id="CHEBI:49883"/>
    </ligand>
</feature>
<dbReference type="GO" id="GO:0046872">
    <property type="term" value="F:metal ion binding"/>
    <property type="evidence" value="ECO:0007669"/>
    <property type="project" value="UniProtKB-KW"/>
</dbReference>
<dbReference type="Gene3D" id="3.40.50.620">
    <property type="entry name" value="HUPs"/>
    <property type="match status" value="1"/>
</dbReference>
<feature type="domain" description="Phosphoadenosine phosphosulphate reductase" evidence="5">
    <location>
        <begin position="43"/>
        <end position="204"/>
    </location>
</feature>
<dbReference type="GO" id="GO:0051539">
    <property type="term" value="F:4 iron, 4 sulfur cluster binding"/>
    <property type="evidence" value="ECO:0007669"/>
    <property type="project" value="UniProtKB-UniRule"/>
</dbReference>
<dbReference type="InterPro" id="IPR004511">
    <property type="entry name" value="PAPS/APS_Rdtase"/>
</dbReference>
<keyword evidence="4" id="KW-0411">Iron-sulfur</keyword>
<dbReference type="GO" id="GO:0004604">
    <property type="term" value="F:phosphoadenylyl-sulfate reductase (thioredoxin) activity"/>
    <property type="evidence" value="ECO:0007669"/>
    <property type="project" value="UniProtKB-UniRule"/>
</dbReference>
<dbReference type="RefSeq" id="WP_163815519.1">
    <property type="nucleotide sequence ID" value="NZ_JAAGOB010000001.1"/>
</dbReference>
<evidence type="ECO:0000313" key="7">
    <source>
        <dbReference type="Proteomes" id="UP000469185"/>
    </source>
</evidence>
<comment type="function">
    <text evidence="4">Catalyzes the formation of sulfite from adenosine 5'-phosphosulfate (APS) using thioredoxin as an electron donor.</text>
</comment>
<comment type="caution">
    <text evidence="6">The sequence shown here is derived from an EMBL/GenBank/DDBJ whole genome shotgun (WGS) entry which is preliminary data.</text>
</comment>
<gene>
    <name evidence="4" type="primary">cysH</name>
    <name evidence="6" type="ORF">G1H11_02070</name>
</gene>
<dbReference type="HAMAP" id="MF_00063">
    <property type="entry name" value="CysH"/>
    <property type="match status" value="1"/>
</dbReference>
<protein>
    <recommendedName>
        <fullName evidence="4">Adenosine 5'-phosphosulfate reductase</fullName>
        <shortName evidence="4">APS reductase</shortName>
        <ecNumber evidence="4">1.8.4.10</ecNumber>
    </recommendedName>
    <alternativeName>
        <fullName evidence="4">5'-adenylylsulfate reductase</fullName>
    </alternativeName>
    <alternativeName>
        <fullName evidence="4">Thioredoxin-dependent 5'-adenylylsulfate reductase</fullName>
    </alternativeName>
</protein>
<evidence type="ECO:0000259" key="5">
    <source>
        <dbReference type="Pfam" id="PF01507"/>
    </source>
</evidence>
<comment type="pathway">
    <text evidence="3 4">Sulfur metabolism; hydrogen sulfide biosynthesis; sulfite from sulfate.</text>
</comment>
<keyword evidence="2 4" id="KW-0560">Oxidoreductase</keyword>
<feature type="binding site" evidence="4">
    <location>
        <position position="198"/>
    </location>
    <ligand>
        <name>[4Fe-4S] cluster</name>
        <dbReference type="ChEBI" id="CHEBI:49883"/>
    </ligand>
</feature>
<evidence type="ECO:0000256" key="2">
    <source>
        <dbReference type="ARBA" id="ARBA00023002"/>
    </source>
</evidence>
<dbReference type="EC" id="1.8.4.10" evidence="4"/>
<organism evidence="6 7">
    <name type="scientific">Phytoactinopolyspora alkaliphila</name>
    <dbReference type="NCBI Taxonomy" id="1783498"/>
    <lineage>
        <taxon>Bacteria</taxon>
        <taxon>Bacillati</taxon>
        <taxon>Actinomycetota</taxon>
        <taxon>Actinomycetes</taxon>
        <taxon>Jiangellales</taxon>
        <taxon>Jiangellaceae</taxon>
        <taxon>Phytoactinopolyspora</taxon>
    </lineage>
</organism>
<dbReference type="PIRSF" id="PIRSF000857">
    <property type="entry name" value="PAPS_reductase"/>
    <property type="match status" value="1"/>
</dbReference>
<dbReference type="InterPro" id="IPR002500">
    <property type="entry name" value="PAPS_reduct_dom"/>
</dbReference>
<evidence type="ECO:0000313" key="6">
    <source>
        <dbReference type="EMBL" id="NED94090.1"/>
    </source>
</evidence>
<keyword evidence="4" id="KW-0479">Metal-binding</keyword>
<dbReference type="GO" id="GO:0070814">
    <property type="term" value="P:hydrogen sulfide biosynthetic process"/>
    <property type="evidence" value="ECO:0007669"/>
    <property type="project" value="UniProtKB-UniRule"/>
</dbReference>
<evidence type="ECO:0000256" key="3">
    <source>
        <dbReference type="ARBA" id="ARBA00024327"/>
    </source>
</evidence>
<keyword evidence="4" id="KW-0408">Iron</keyword>
<dbReference type="NCBIfam" id="TIGR00434">
    <property type="entry name" value="cysH"/>
    <property type="match status" value="1"/>
</dbReference>
<dbReference type="GO" id="GO:0019379">
    <property type="term" value="P:sulfate assimilation, phosphoadenylyl sulfate reduction by phosphoadenylyl-sulfate reductase (thioredoxin)"/>
    <property type="evidence" value="ECO:0007669"/>
    <property type="project" value="UniProtKB-UniRule"/>
</dbReference>
<feature type="binding site" evidence="4">
    <location>
        <position position="116"/>
    </location>
    <ligand>
        <name>[4Fe-4S] cluster</name>
        <dbReference type="ChEBI" id="CHEBI:49883"/>
    </ligand>
</feature>
<dbReference type="PANTHER" id="PTHR46509">
    <property type="entry name" value="PHOSPHOADENOSINE PHOSPHOSULFATE REDUCTASE"/>
    <property type="match status" value="1"/>
</dbReference>
<sequence length="227" mass="24737">MTTDGLRRVAEAAARDLDTASAHDIVRWANETFGAGFVVTASMADGVLSHVASQAVPGIRVLFLDTGYHFAETIGTRDAVASAYDVDVHTARHPLPVADHEASYGKLYETYPDLCCAMRKVFPLDQALRPFDAWASGVRRAESDGRQTASVVGWDARRRKVKVNPLAAWTDEQVEAYIEEHAILVNPLRQLGYTSIGCAPCTRPVADGEDPRAGRWAGRSKTECGIH</sequence>
<accession>A0A6N9YGN1</accession>
<dbReference type="Proteomes" id="UP000469185">
    <property type="component" value="Unassembled WGS sequence"/>
</dbReference>
<dbReference type="InterPro" id="IPR014729">
    <property type="entry name" value="Rossmann-like_a/b/a_fold"/>
</dbReference>
<dbReference type="PANTHER" id="PTHR46509:SF1">
    <property type="entry name" value="PHOSPHOADENOSINE PHOSPHOSULFATE REDUCTASE"/>
    <property type="match status" value="1"/>
</dbReference>
<name>A0A6N9YGN1_9ACTN</name>
<evidence type="ECO:0000256" key="1">
    <source>
        <dbReference type="ARBA" id="ARBA00009732"/>
    </source>
</evidence>
<dbReference type="NCBIfam" id="NF002537">
    <property type="entry name" value="PRK02090.1"/>
    <property type="match status" value="1"/>
</dbReference>